<accession>A0A8J5IS17</accession>
<dbReference type="EMBL" id="JAENGY010000210">
    <property type="protein sequence ID" value="KAG6969358.1"/>
    <property type="molecule type" value="Genomic_DNA"/>
</dbReference>
<evidence type="ECO:0000313" key="2">
    <source>
        <dbReference type="Proteomes" id="UP000709295"/>
    </source>
</evidence>
<proteinExistence type="predicted"/>
<dbReference type="Proteomes" id="UP000709295">
    <property type="component" value="Unassembled WGS sequence"/>
</dbReference>
<gene>
    <name evidence="1" type="ORF">JG688_00005338</name>
</gene>
<comment type="caution">
    <text evidence="1">The sequence shown here is derived from an EMBL/GenBank/DDBJ whole genome shotgun (WGS) entry which is preliminary data.</text>
</comment>
<keyword evidence="2" id="KW-1185">Reference proteome</keyword>
<sequence>YSSSLGADVQLHCQHRGHARRPRTFRCCILNSRSWWRSHLITLQHGDLARELESARGELFHGWHRHFAVLPQV</sequence>
<protein>
    <submittedName>
        <fullName evidence="1">Uncharacterized protein</fullName>
    </submittedName>
</protein>
<dbReference type="AlphaFoldDB" id="A0A8J5IS17"/>
<evidence type="ECO:0000313" key="1">
    <source>
        <dbReference type="EMBL" id="KAG6969358.1"/>
    </source>
</evidence>
<organism evidence="1 2">
    <name type="scientific">Phytophthora aleatoria</name>
    <dbReference type="NCBI Taxonomy" id="2496075"/>
    <lineage>
        <taxon>Eukaryota</taxon>
        <taxon>Sar</taxon>
        <taxon>Stramenopiles</taxon>
        <taxon>Oomycota</taxon>
        <taxon>Peronosporomycetes</taxon>
        <taxon>Peronosporales</taxon>
        <taxon>Peronosporaceae</taxon>
        <taxon>Phytophthora</taxon>
    </lineage>
</organism>
<name>A0A8J5IS17_9STRA</name>
<feature type="non-terminal residue" evidence="1">
    <location>
        <position position="1"/>
    </location>
</feature>
<reference evidence="1" key="1">
    <citation type="submission" date="2021-01" db="EMBL/GenBank/DDBJ databases">
        <title>Phytophthora aleatoria, a newly-described species from Pinus radiata is distinct from Phytophthora cactorum isolates based on comparative genomics.</title>
        <authorList>
            <person name="Mcdougal R."/>
            <person name="Panda P."/>
            <person name="Williams N."/>
            <person name="Studholme D.J."/>
        </authorList>
    </citation>
    <scope>NUCLEOTIDE SEQUENCE</scope>
    <source>
        <strain evidence="1">NZFS 4037</strain>
    </source>
</reference>